<protein>
    <submittedName>
        <fullName evidence="1">Uncharacterized protein</fullName>
    </submittedName>
</protein>
<proteinExistence type="predicted"/>
<keyword evidence="2" id="KW-1185">Reference proteome</keyword>
<reference evidence="1 2" key="1">
    <citation type="submission" date="2017-07" db="EMBL/GenBank/DDBJ databases">
        <authorList>
            <person name="Talla V."/>
            <person name="Backstrom N."/>
        </authorList>
    </citation>
    <scope>NUCLEOTIDE SEQUENCE [LARGE SCALE GENOMIC DNA]</scope>
</reference>
<evidence type="ECO:0000313" key="1">
    <source>
        <dbReference type="EMBL" id="VVD04812.1"/>
    </source>
</evidence>
<dbReference type="Proteomes" id="UP000324832">
    <property type="component" value="Unassembled WGS sequence"/>
</dbReference>
<organism evidence="1 2">
    <name type="scientific">Leptidea sinapis</name>
    <dbReference type="NCBI Taxonomy" id="189913"/>
    <lineage>
        <taxon>Eukaryota</taxon>
        <taxon>Metazoa</taxon>
        <taxon>Ecdysozoa</taxon>
        <taxon>Arthropoda</taxon>
        <taxon>Hexapoda</taxon>
        <taxon>Insecta</taxon>
        <taxon>Pterygota</taxon>
        <taxon>Neoptera</taxon>
        <taxon>Endopterygota</taxon>
        <taxon>Lepidoptera</taxon>
        <taxon>Glossata</taxon>
        <taxon>Ditrysia</taxon>
        <taxon>Papilionoidea</taxon>
        <taxon>Pieridae</taxon>
        <taxon>Dismorphiinae</taxon>
        <taxon>Leptidea</taxon>
    </lineage>
</organism>
<accession>A0A5E4R4L0</accession>
<name>A0A5E4R4L0_9NEOP</name>
<dbReference type="EMBL" id="FZQP02006898">
    <property type="protein sequence ID" value="VVD04812.1"/>
    <property type="molecule type" value="Genomic_DNA"/>
</dbReference>
<gene>
    <name evidence="1" type="ORF">LSINAPIS_LOCUS14490</name>
</gene>
<sequence>MEIRLKLEEIRRLRRNWHQSHLAADKTRFNRASRELKKMLKELSNLRLKTLELITITLCGASRSVNKPQKHCPPIKSPNCAWAKTDSEKAEAFASYLAEVFRPNDAIAENDESEQDEILSQDLQMTLPLRLTSPREVVPGMLRATRSKINNLLTCIQRFLHEAVLLDLLYPGVDEFKEVV</sequence>
<feature type="non-terminal residue" evidence="1">
    <location>
        <position position="180"/>
    </location>
</feature>
<evidence type="ECO:0000313" key="2">
    <source>
        <dbReference type="Proteomes" id="UP000324832"/>
    </source>
</evidence>
<dbReference type="AlphaFoldDB" id="A0A5E4R4L0"/>